<evidence type="ECO:0000313" key="3">
    <source>
        <dbReference type="Proteomes" id="UP000008467"/>
    </source>
</evidence>
<name>F2JGU1_CELLD</name>
<keyword evidence="3" id="KW-1185">Reference proteome</keyword>
<gene>
    <name evidence="2" type="ordered locus">Clole_2477</name>
</gene>
<sequence>MHQHNDQLFTVISYSYSEYIQAQIDLLNNSLYFSTIYFDEETFHLQESLKEIFLSLPTLLSAGSSSKEACATELLNYRATLEQKFRCLIAYQRELTHIVTLKQQAFSLTKDYLEELGLTDIDSTQIDYEKLALDCTHYVFNENKETSIQKKASELLPYIPIKLTKENYLAYCKKSITHIAIQDTPEAASHLVSILKQLFDGTDCPQYGQHFSDLVESLDNLAILNDLTDLFEEANLLNETIETLIDMLHHMHKTICTLSNLLLFDQLDFTDITDMHVSFSDLYYSLKSVFLNESESEVLLPTLKERLENLTKELKQEMQKVSTTAQVNPFFNLMQSYLSMSIDQIFGFTTVKKSNYSTDVSMIIEVFINDLRSKLFALPTLERKCRMQYFISNIPFVMSHDNLNTYIQKAFTHLKTPEQGVLTAMQLSSILEQAGYFPAIKEQPIIEEDLENDDAATRFLAEHGE</sequence>
<reference evidence="2 3" key="1">
    <citation type="journal article" date="2011" name="J. Bacteriol.">
        <title>Complete genome sequence of the cellulose-degrading bacterium Cellulosilyticum lentocellum.</title>
        <authorList>
            <consortium name="US DOE Joint Genome Institute"/>
            <person name="Miller D.A."/>
            <person name="Suen G."/>
            <person name="Bruce D."/>
            <person name="Copeland A."/>
            <person name="Cheng J.F."/>
            <person name="Detter C."/>
            <person name="Goodwin L.A."/>
            <person name="Han C.S."/>
            <person name="Hauser L.J."/>
            <person name="Land M.L."/>
            <person name="Lapidus A."/>
            <person name="Lucas S."/>
            <person name="Meincke L."/>
            <person name="Pitluck S."/>
            <person name="Tapia R."/>
            <person name="Teshima H."/>
            <person name="Woyke T."/>
            <person name="Fox B.G."/>
            <person name="Angert E.R."/>
            <person name="Currie C.R."/>
        </authorList>
    </citation>
    <scope>NUCLEOTIDE SEQUENCE [LARGE SCALE GENOMIC DNA]</scope>
    <source>
        <strain evidence="3">ATCC 49066 / DSM 5427 / NCIMB 11756 / RHM5</strain>
    </source>
</reference>
<protein>
    <submittedName>
        <fullName evidence="2">Uncharacterized protein</fullName>
    </submittedName>
</protein>
<dbReference type="RefSeq" id="WP_013657476.1">
    <property type="nucleotide sequence ID" value="NC_015275.1"/>
</dbReference>
<dbReference type="Proteomes" id="UP000008467">
    <property type="component" value="Chromosome"/>
</dbReference>
<evidence type="ECO:0000313" key="2">
    <source>
        <dbReference type="EMBL" id="ADZ84183.1"/>
    </source>
</evidence>
<evidence type="ECO:0000256" key="1">
    <source>
        <dbReference type="SAM" id="Coils"/>
    </source>
</evidence>
<dbReference type="EMBL" id="CP002582">
    <property type="protein sequence ID" value="ADZ84183.1"/>
    <property type="molecule type" value="Genomic_DNA"/>
</dbReference>
<keyword evidence="1" id="KW-0175">Coiled coil</keyword>
<dbReference type="KEGG" id="cle:Clole_2477"/>
<organism evidence="2 3">
    <name type="scientific">Cellulosilyticum lentocellum (strain ATCC 49066 / DSM 5427 / NCIMB 11756 / RHM5)</name>
    <name type="common">Clostridium lentocellum</name>
    <dbReference type="NCBI Taxonomy" id="642492"/>
    <lineage>
        <taxon>Bacteria</taxon>
        <taxon>Bacillati</taxon>
        <taxon>Bacillota</taxon>
        <taxon>Clostridia</taxon>
        <taxon>Lachnospirales</taxon>
        <taxon>Cellulosilyticaceae</taxon>
        <taxon>Cellulosilyticum</taxon>
    </lineage>
</organism>
<dbReference type="AlphaFoldDB" id="F2JGU1"/>
<proteinExistence type="predicted"/>
<dbReference type="HOGENOM" id="CLU_587537_0_0_9"/>
<feature type="coiled-coil region" evidence="1">
    <location>
        <begin position="300"/>
        <end position="327"/>
    </location>
</feature>
<accession>F2JGU1</accession>